<gene>
    <name evidence="1" type="ORF">AO501_23640</name>
</gene>
<accession>A0A0Q2MDA0</accession>
<dbReference type="AlphaFoldDB" id="A0A0Q2MDA0"/>
<name>A0A0Q2MDA0_MYCGO</name>
<comment type="caution">
    <text evidence="1">The sequence shown here is derived from an EMBL/GenBank/DDBJ whole genome shotgun (WGS) entry which is preliminary data.</text>
</comment>
<sequence>MGGRPAPFWSREVVVLDGPVMIVNGATAGLFGVEAQPASASAVDVAATTRHKFAHIRLTSIGVRTRRD</sequence>
<proteinExistence type="predicted"/>
<dbReference type="EMBL" id="LKTM01000307">
    <property type="protein sequence ID" value="KQH77711.1"/>
    <property type="molecule type" value="Genomic_DNA"/>
</dbReference>
<protein>
    <submittedName>
        <fullName evidence="1">Uncharacterized protein</fullName>
    </submittedName>
</protein>
<dbReference type="Proteomes" id="UP000051677">
    <property type="component" value="Unassembled WGS sequence"/>
</dbReference>
<evidence type="ECO:0000313" key="2">
    <source>
        <dbReference type="Proteomes" id="UP000051677"/>
    </source>
</evidence>
<reference evidence="1 2" key="1">
    <citation type="submission" date="2015-10" db="EMBL/GenBank/DDBJ databases">
        <title>Mycobacterium gordonae draft genome assembly.</title>
        <authorList>
            <person name="Ustinova V."/>
            <person name="Smirnova T."/>
            <person name="Blagodatskikh K."/>
            <person name="Varlamov D."/>
            <person name="Larionova E."/>
            <person name="Chernousova L."/>
        </authorList>
    </citation>
    <scope>NUCLEOTIDE SEQUENCE [LARGE SCALE GENOMIC DNA]</scope>
    <source>
        <strain evidence="1 2">CTRI 14-8773</strain>
    </source>
</reference>
<organism evidence="1 2">
    <name type="scientific">Mycobacterium gordonae</name>
    <dbReference type="NCBI Taxonomy" id="1778"/>
    <lineage>
        <taxon>Bacteria</taxon>
        <taxon>Bacillati</taxon>
        <taxon>Actinomycetota</taxon>
        <taxon>Actinomycetes</taxon>
        <taxon>Mycobacteriales</taxon>
        <taxon>Mycobacteriaceae</taxon>
        <taxon>Mycobacterium</taxon>
    </lineage>
</organism>
<evidence type="ECO:0000313" key="1">
    <source>
        <dbReference type="EMBL" id="KQH77711.1"/>
    </source>
</evidence>